<evidence type="ECO:0000256" key="3">
    <source>
        <dbReference type="ARBA" id="ARBA00022942"/>
    </source>
</evidence>
<proteinExistence type="inferred from homology"/>
<keyword evidence="3" id="KW-0647">Proteasome</keyword>
<dbReference type="GO" id="GO:0008540">
    <property type="term" value="C:proteasome regulatory particle, base subcomplex"/>
    <property type="evidence" value="ECO:0007669"/>
    <property type="project" value="TreeGrafter"/>
</dbReference>
<dbReference type="Proteomes" id="UP000663860">
    <property type="component" value="Unassembled WGS sequence"/>
</dbReference>
<evidence type="ECO:0000313" key="7">
    <source>
        <dbReference type="EMBL" id="CAF3569300.1"/>
    </source>
</evidence>
<dbReference type="InterPro" id="IPR002035">
    <property type="entry name" value="VWF_A"/>
</dbReference>
<dbReference type="InterPro" id="IPR003903">
    <property type="entry name" value="UIM_dom"/>
</dbReference>
<dbReference type="InterPro" id="IPR027040">
    <property type="entry name" value="PSMD4"/>
</dbReference>
<feature type="region of interest" description="Disordered" evidence="4">
    <location>
        <begin position="235"/>
        <end position="266"/>
    </location>
</feature>
<feature type="compositionally biased region" description="Polar residues" evidence="4">
    <location>
        <begin position="244"/>
        <end position="266"/>
    </location>
</feature>
<dbReference type="SMART" id="SM00726">
    <property type="entry name" value="UIM"/>
    <property type="match status" value="2"/>
</dbReference>
<protein>
    <recommendedName>
        <fullName evidence="2">26S proteasome non-ATPase regulatory subunit 4</fullName>
    </recommendedName>
</protein>
<evidence type="ECO:0000256" key="4">
    <source>
        <dbReference type="SAM" id="MobiDB-lite"/>
    </source>
</evidence>
<dbReference type="SUPFAM" id="SSF53300">
    <property type="entry name" value="vWA-like"/>
    <property type="match status" value="1"/>
</dbReference>
<dbReference type="InterPro" id="IPR036465">
    <property type="entry name" value="vWFA_dom_sf"/>
</dbReference>
<evidence type="ECO:0000259" key="5">
    <source>
        <dbReference type="PROSITE" id="PS50234"/>
    </source>
</evidence>
<dbReference type="GO" id="GO:0005634">
    <property type="term" value="C:nucleus"/>
    <property type="evidence" value="ECO:0007669"/>
    <property type="project" value="TreeGrafter"/>
</dbReference>
<dbReference type="PANTHER" id="PTHR10223:SF0">
    <property type="entry name" value="26S PROTEASOME NON-ATPASE REGULATORY SUBUNIT 4"/>
    <property type="match status" value="1"/>
</dbReference>
<dbReference type="PROSITE" id="PS50234">
    <property type="entry name" value="VWFA"/>
    <property type="match status" value="1"/>
</dbReference>
<dbReference type="PANTHER" id="PTHR10223">
    <property type="entry name" value="26S PROTEASOME NON-ATPASE REGULATORY SUBUNIT 4"/>
    <property type="match status" value="1"/>
</dbReference>
<dbReference type="Proteomes" id="UP000663868">
    <property type="component" value="Unassembled WGS sequence"/>
</dbReference>
<dbReference type="Gene3D" id="6.10.250.380">
    <property type="match status" value="1"/>
</dbReference>
<name>A0A818L0V9_9BILA</name>
<dbReference type="Gene3D" id="6.10.300.40">
    <property type="match status" value="1"/>
</dbReference>
<dbReference type="GO" id="GO:0005829">
    <property type="term" value="C:cytosol"/>
    <property type="evidence" value="ECO:0007669"/>
    <property type="project" value="TreeGrafter"/>
</dbReference>
<comment type="caution">
    <text evidence="7">The sequence shown here is derived from an EMBL/GenBank/DDBJ whole genome shotgun (WGS) entry which is preliminary data.</text>
</comment>
<evidence type="ECO:0000256" key="1">
    <source>
        <dbReference type="ARBA" id="ARBA00005574"/>
    </source>
</evidence>
<dbReference type="Gene3D" id="3.40.50.410">
    <property type="entry name" value="von Willebrand factor, type A domain"/>
    <property type="match status" value="1"/>
</dbReference>
<reference evidence="7" key="1">
    <citation type="submission" date="2021-02" db="EMBL/GenBank/DDBJ databases">
        <authorList>
            <person name="Nowell W R."/>
        </authorList>
    </citation>
    <scope>NUCLEOTIDE SEQUENCE</scope>
</reference>
<dbReference type="Pfam" id="PF13519">
    <property type="entry name" value="VWA_2"/>
    <property type="match status" value="1"/>
</dbReference>
<gene>
    <name evidence="6" type="ORF">IZO911_LOCUS28594</name>
    <name evidence="7" type="ORF">KXQ929_LOCUS3546</name>
</gene>
<comment type="similarity">
    <text evidence="1">Belongs to the proteasome subunit S5A family.</text>
</comment>
<dbReference type="PROSITE" id="PS50330">
    <property type="entry name" value="UIM"/>
    <property type="match status" value="2"/>
</dbReference>
<dbReference type="FunFam" id="3.40.50.410:FF:000005">
    <property type="entry name" value="26S proteasome non-ATPase regulatory subunit 4"/>
    <property type="match status" value="1"/>
</dbReference>
<dbReference type="EMBL" id="CAJNOE010000408">
    <property type="protein sequence ID" value="CAF1200746.1"/>
    <property type="molecule type" value="Genomic_DNA"/>
</dbReference>
<accession>A0A818L0V9</accession>
<feature type="region of interest" description="Disordered" evidence="4">
    <location>
        <begin position="352"/>
        <end position="377"/>
    </location>
</feature>
<dbReference type="AlphaFoldDB" id="A0A818L0V9"/>
<sequence length="377" mass="41329">MPLESTIICIDNSDFMRDGDFIPTRMQAQQDAVSLIFHAKTRSNPENNVGLLTLSDGRVVTQLTNDVGKVFSKLHLLPIEGKTDFCKGIKVANLALKHRQGKNHRPRIVAFVGSPLDVDTSEFTKLAKRLKKEKISIDIVIFGDESSKEKFEEFITIVNGKENTNCHLICVPSGANLPDTLINTPIIQSEDGSGLPTGYSASAFAFGINPEDDPELAMALRISMEEQRRVQEAEIGRGTGNEGGQQSSTAAIGTSNTISDVQTGSNEMDVTRLTEDEQIALAIQMSMSQAESGNVNEVEMKEEPTGEQTTKTTEEQQNPDSFAASLNDPQFLRDVLRDLPGVDVDSEAVRAALEQVQQQKRSTDDNDETAKKKKDDK</sequence>
<dbReference type="GO" id="GO:0031593">
    <property type="term" value="F:polyubiquitin modification-dependent protein binding"/>
    <property type="evidence" value="ECO:0007669"/>
    <property type="project" value="TreeGrafter"/>
</dbReference>
<dbReference type="EMBL" id="CAJOBB010000115">
    <property type="protein sequence ID" value="CAF3569300.1"/>
    <property type="molecule type" value="Genomic_DNA"/>
</dbReference>
<feature type="region of interest" description="Disordered" evidence="4">
    <location>
        <begin position="290"/>
        <end position="329"/>
    </location>
</feature>
<evidence type="ECO:0000313" key="6">
    <source>
        <dbReference type="EMBL" id="CAF1200746.1"/>
    </source>
</evidence>
<feature type="compositionally biased region" description="Basic and acidic residues" evidence="4">
    <location>
        <begin position="361"/>
        <end position="377"/>
    </location>
</feature>
<evidence type="ECO:0000313" key="8">
    <source>
        <dbReference type="Proteomes" id="UP000663868"/>
    </source>
</evidence>
<organism evidence="7 8">
    <name type="scientific">Adineta steineri</name>
    <dbReference type="NCBI Taxonomy" id="433720"/>
    <lineage>
        <taxon>Eukaryota</taxon>
        <taxon>Metazoa</taxon>
        <taxon>Spiralia</taxon>
        <taxon>Gnathifera</taxon>
        <taxon>Rotifera</taxon>
        <taxon>Eurotatoria</taxon>
        <taxon>Bdelloidea</taxon>
        <taxon>Adinetida</taxon>
        <taxon>Adinetidae</taxon>
        <taxon>Adineta</taxon>
    </lineage>
</organism>
<dbReference type="GO" id="GO:0043161">
    <property type="term" value="P:proteasome-mediated ubiquitin-dependent protein catabolic process"/>
    <property type="evidence" value="ECO:0007669"/>
    <property type="project" value="TreeGrafter"/>
</dbReference>
<dbReference type="Pfam" id="PF02809">
    <property type="entry name" value="UIM"/>
    <property type="match status" value="2"/>
</dbReference>
<feature type="domain" description="VWFA" evidence="5">
    <location>
        <begin position="5"/>
        <end position="186"/>
    </location>
</feature>
<evidence type="ECO:0000256" key="2">
    <source>
        <dbReference type="ARBA" id="ARBA00014934"/>
    </source>
</evidence>